<dbReference type="EnsemblBacteria" id="ABF39608">
    <property type="protein sequence ID" value="ABF39608"/>
    <property type="gene ID" value="Acid345_0603"/>
</dbReference>
<dbReference type="Pfam" id="PF01914">
    <property type="entry name" value="MarC"/>
    <property type="match status" value="1"/>
</dbReference>
<comment type="similarity">
    <text evidence="2 7">Belongs to the UPF0056 (MarC) family.</text>
</comment>
<feature type="transmembrane region" description="Helical" evidence="7">
    <location>
        <begin position="48"/>
        <end position="67"/>
    </location>
</feature>
<keyword evidence="4 7" id="KW-0812">Transmembrane</keyword>
<organism evidence="8 9">
    <name type="scientific">Koribacter versatilis (strain Ellin345)</name>
    <dbReference type="NCBI Taxonomy" id="204669"/>
    <lineage>
        <taxon>Bacteria</taxon>
        <taxon>Pseudomonadati</taxon>
        <taxon>Acidobacteriota</taxon>
        <taxon>Terriglobia</taxon>
        <taxon>Terriglobales</taxon>
        <taxon>Candidatus Korobacteraceae</taxon>
        <taxon>Candidatus Korobacter</taxon>
    </lineage>
</organism>
<gene>
    <name evidence="8" type="ordered locus">Acid345_0603</name>
</gene>
<name>Q1IU42_KORVE</name>
<dbReference type="Proteomes" id="UP000002432">
    <property type="component" value="Chromosome"/>
</dbReference>
<feature type="transmembrane region" description="Helical" evidence="7">
    <location>
        <begin position="12"/>
        <end position="36"/>
    </location>
</feature>
<comment type="subcellular location">
    <subcellularLocation>
        <location evidence="7">Cell inner membrane</location>
        <topology evidence="7">Multi-pass membrane protein</topology>
    </subcellularLocation>
    <subcellularLocation>
        <location evidence="1">Cell membrane</location>
        <topology evidence="1">Multi-pass membrane protein</topology>
    </subcellularLocation>
</comment>
<evidence type="ECO:0000256" key="1">
    <source>
        <dbReference type="ARBA" id="ARBA00004651"/>
    </source>
</evidence>
<dbReference type="AlphaFoldDB" id="Q1IU42"/>
<dbReference type="HOGENOM" id="CLU_079909_0_0_0"/>
<accession>Q1IU42</accession>
<evidence type="ECO:0000256" key="5">
    <source>
        <dbReference type="ARBA" id="ARBA00022989"/>
    </source>
</evidence>
<sequence>MRGAFEAHIVQFTLVALSSVFFLVDPFAIIPTFLVMTARHDPITRRRMAARACWTAFIVLTAFAFAGTAIFKIFGITLPAFEIAGGLILLLIGLDMMQAERPTQEGSPETAEGSVKDDVSITPLGIPMLAGPGAISTVMVLNGTARDWSTTIPVFAAIALTCFASYWILRGAERVSQKMGQTGIRVLMRIMGLLLMAIAIQFMINGLTNLGVIHAD</sequence>
<dbReference type="GO" id="GO:0005886">
    <property type="term" value="C:plasma membrane"/>
    <property type="evidence" value="ECO:0007669"/>
    <property type="project" value="UniProtKB-SubCell"/>
</dbReference>
<dbReference type="NCBIfam" id="TIGR00427">
    <property type="entry name" value="NAAT family transporter"/>
    <property type="match status" value="1"/>
</dbReference>
<dbReference type="PANTHER" id="PTHR33508">
    <property type="entry name" value="UPF0056 MEMBRANE PROTEIN YHCE"/>
    <property type="match status" value="1"/>
</dbReference>
<protein>
    <recommendedName>
        <fullName evidence="7">UPF0056 inner membrane protein</fullName>
    </recommendedName>
</protein>
<dbReference type="InterPro" id="IPR002771">
    <property type="entry name" value="Multi_antbiot-R_MarC"/>
</dbReference>
<feature type="transmembrane region" description="Helical" evidence="7">
    <location>
        <begin position="124"/>
        <end position="145"/>
    </location>
</feature>
<dbReference type="EMBL" id="CP000360">
    <property type="protein sequence ID" value="ABF39608.1"/>
    <property type="molecule type" value="Genomic_DNA"/>
</dbReference>
<feature type="transmembrane region" description="Helical" evidence="7">
    <location>
        <begin position="190"/>
        <end position="213"/>
    </location>
</feature>
<evidence type="ECO:0000256" key="3">
    <source>
        <dbReference type="ARBA" id="ARBA00022475"/>
    </source>
</evidence>
<keyword evidence="5 7" id="KW-1133">Transmembrane helix</keyword>
<evidence type="ECO:0000313" key="8">
    <source>
        <dbReference type="EMBL" id="ABF39608.1"/>
    </source>
</evidence>
<keyword evidence="6 7" id="KW-0472">Membrane</keyword>
<feature type="transmembrane region" description="Helical" evidence="7">
    <location>
        <begin position="73"/>
        <end position="94"/>
    </location>
</feature>
<reference evidence="8 9" key="1">
    <citation type="journal article" date="2009" name="Appl. Environ. Microbiol.">
        <title>Three genomes from the phylum Acidobacteria provide insight into the lifestyles of these microorganisms in soils.</title>
        <authorList>
            <person name="Ward N.L."/>
            <person name="Challacombe J.F."/>
            <person name="Janssen P.H."/>
            <person name="Henrissat B."/>
            <person name="Coutinho P.M."/>
            <person name="Wu M."/>
            <person name="Xie G."/>
            <person name="Haft D.H."/>
            <person name="Sait M."/>
            <person name="Badger J."/>
            <person name="Barabote R.D."/>
            <person name="Bradley B."/>
            <person name="Brettin T.S."/>
            <person name="Brinkac L.M."/>
            <person name="Bruce D."/>
            <person name="Creasy T."/>
            <person name="Daugherty S.C."/>
            <person name="Davidsen T.M."/>
            <person name="DeBoy R.T."/>
            <person name="Detter J.C."/>
            <person name="Dodson R.J."/>
            <person name="Durkin A.S."/>
            <person name="Ganapathy A."/>
            <person name="Gwinn-Giglio M."/>
            <person name="Han C.S."/>
            <person name="Khouri H."/>
            <person name="Kiss H."/>
            <person name="Kothari S.P."/>
            <person name="Madupu R."/>
            <person name="Nelson K.E."/>
            <person name="Nelson W.C."/>
            <person name="Paulsen I."/>
            <person name="Penn K."/>
            <person name="Ren Q."/>
            <person name="Rosovitz M.J."/>
            <person name="Selengut J.D."/>
            <person name="Shrivastava S."/>
            <person name="Sullivan S.A."/>
            <person name="Tapia R."/>
            <person name="Thompson L.S."/>
            <person name="Watkins K.L."/>
            <person name="Yang Q."/>
            <person name="Yu C."/>
            <person name="Zafar N."/>
            <person name="Zhou L."/>
            <person name="Kuske C.R."/>
        </authorList>
    </citation>
    <scope>NUCLEOTIDE SEQUENCE [LARGE SCALE GENOMIC DNA]</scope>
    <source>
        <strain evidence="8 9">Ellin345</strain>
    </source>
</reference>
<keyword evidence="3" id="KW-1003">Cell membrane</keyword>
<keyword evidence="9" id="KW-1185">Reference proteome</keyword>
<dbReference type="STRING" id="204669.Acid345_0603"/>
<evidence type="ECO:0000256" key="2">
    <source>
        <dbReference type="ARBA" id="ARBA00009784"/>
    </source>
</evidence>
<evidence type="ECO:0000256" key="6">
    <source>
        <dbReference type="ARBA" id="ARBA00023136"/>
    </source>
</evidence>
<evidence type="ECO:0000313" key="9">
    <source>
        <dbReference type="Proteomes" id="UP000002432"/>
    </source>
</evidence>
<evidence type="ECO:0000256" key="7">
    <source>
        <dbReference type="RuleBase" id="RU362048"/>
    </source>
</evidence>
<dbReference type="eggNOG" id="COG2095">
    <property type="taxonomic scope" value="Bacteria"/>
</dbReference>
<dbReference type="PANTHER" id="PTHR33508:SF1">
    <property type="entry name" value="UPF0056 MEMBRANE PROTEIN YHCE"/>
    <property type="match status" value="1"/>
</dbReference>
<dbReference type="KEGG" id="aba:Acid345_0603"/>
<evidence type="ECO:0000256" key="4">
    <source>
        <dbReference type="ARBA" id="ARBA00022692"/>
    </source>
</evidence>
<proteinExistence type="inferred from homology"/>
<feature type="transmembrane region" description="Helical" evidence="7">
    <location>
        <begin position="151"/>
        <end position="169"/>
    </location>
</feature>
<dbReference type="OrthoDB" id="21094at2"/>